<dbReference type="STRING" id="996637.SGM_1880"/>
<name>F3NFI1_9ACTN</name>
<keyword evidence="2" id="KW-1185">Reference proteome</keyword>
<accession>F3NFI1</accession>
<protein>
    <submittedName>
        <fullName evidence="1">Uncharacterized protein</fullName>
    </submittedName>
</protein>
<evidence type="ECO:0000313" key="1">
    <source>
        <dbReference type="EMBL" id="EGG47794.1"/>
    </source>
</evidence>
<sequence length="41" mass="4563">MCFGVQVGMPHTALLRVPATERRGRISMWVPILAEQAVVNK</sequence>
<dbReference type="Proteomes" id="UP000003022">
    <property type="component" value="Unassembled WGS sequence"/>
</dbReference>
<evidence type="ECO:0000313" key="2">
    <source>
        <dbReference type="Proteomes" id="UP000003022"/>
    </source>
</evidence>
<dbReference type="EMBL" id="AEYX01000029">
    <property type="protein sequence ID" value="EGG47794.1"/>
    <property type="molecule type" value="Genomic_DNA"/>
</dbReference>
<comment type="caution">
    <text evidence="1">The sequence shown here is derived from an EMBL/GenBank/DDBJ whole genome shotgun (WGS) entry which is preliminary data.</text>
</comment>
<gene>
    <name evidence="1" type="ORF">SGM_1880</name>
</gene>
<dbReference type="AlphaFoldDB" id="F3NFI1"/>
<reference evidence="1 2" key="1">
    <citation type="journal article" date="2011" name="J. Bacteriol.">
        <title>Draft genome sequence of the marine bacterium Streptomyces griseoaurantiacus M045, which produces novel manumycin-type antibiotics with a pABA core component.</title>
        <authorList>
            <person name="Li F."/>
            <person name="Jiang P."/>
            <person name="Zheng H."/>
            <person name="Wang S."/>
            <person name="Zhao G."/>
            <person name="Qin S."/>
            <person name="Liu Z."/>
        </authorList>
    </citation>
    <scope>NUCLEOTIDE SEQUENCE [LARGE SCALE GENOMIC DNA]</scope>
    <source>
        <strain evidence="1 2">M045</strain>
    </source>
</reference>
<organism evidence="1 2">
    <name type="scientific">Streptomyces griseoaurantiacus M045</name>
    <dbReference type="NCBI Taxonomy" id="996637"/>
    <lineage>
        <taxon>Bacteria</taxon>
        <taxon>Bacillati</taxon>
        <taxon>Actinomycetota</taxon>
        <taxon>Actinomycetes</taxon>
        <taxon>Kitasatosporales</taxon>
        <taxon>Streptomycetaceae</taxon>
        <taxon>Streptomyces</taxon>
        <taxon>Streptomyces aurantiacus group</taxon>
    </lineage>
</organism>
<proteinExistence type="predicted"/>